<dbReference type="InterPro" id="IPR006519">
    <property type="entry name" value="Ribosomal_uL11_bac-typ"/>
</dbReference>
<dbReference type="HAMAP" id="MF_00736">
    <property type="entry name" value="Ribosomal_uL11"/>
    <property type="match status" value="1"/>
</dbReference>
<evidence type="ECO:0000313" key="13">
    <source>
        <dbReference type="Proteomes" id="UP000177528"/>
    </source>
</evidence>
<dbReference type="SUPFAM" id="SSF46906">
    <property type="entry name" value="Ribosomal protein L11, C-terminal domain"/>
    <property type="match status" value="1"/>
</dbReference>
<gene>
    <name evidence="7" type="primary">rplK</name>
    <name evidence="12" type="ORF">A3D99_05170</name>
</gene>
<comment type="subunit">
    <text evidence="7">Part of the ribosomal stalk of the 50S ribosomal subunit. Interacts with L10 and the large rRNA to form the base of the stalk. L10 forms an elongated spine to which L12 dimers bind in a sequential fashion forming a multimeric L10(L12)X complex.</text>
</comment>
<keyword evidence="6 7" id="KW-0687">Ribonucleoprotein</keyword>
<keyword evidence="2 7" id="KW-0488">Methylation</keyword>
<dbReference type="EMBL" id="MHHR01000011">
    <property type="protein sequence ID" value="OGY34699.1"/>
    <property type="molecule type" value="Genomic_DNA"/>
</dbReference>
<dbReference type="GO" id="GO:0070180">
    <property type="term" value="F:large ribosomal subunit rRNA binding"/>
    <property type="evidence" value="ECO:0007669"/>
    <property type="project" value="UniProtKB-UniRule"/>
</dbReference>
<evidence type="ECO:0000256" key="8">
    <source>
        <dbReference type="RuleBase" id="RU003978"/>
    </source>
</evidence>
<feature type="domain" description="Large ribosomal subunit protein uL11 C-terminal" evidence="10">
    <location>
        <begin position="70"/>
        <end position="138"/>
    </location>
</feature>
<keyword evidence="4 7" id="KW-0694">RNA-binding</keyword>
<organism evidence="12 13">
    <name type="scientific">Candidatus Andersenbacteria bacterium RIFCSPHIGHO2_12_FULL_45_11</name>
    <dbReference type="NCBI Taxonomy" id="1797281"/>
    <lineage>
        <taxon>Bacteria</taxon>
        <taxon>Candidatus Anderseniibacteriota</taxon>
    </lineage>
</organism>
<reference evidence="12 13" key="1">
    <citation type="journal article" date="2016" name="Nat. Commun.">
        <title>Thousands of microbial genomes shed light on interconnected biogeochemical processes in an aquifer system.</title>
        <authorList>
            <person name="Anantharaman K."/>
            <person name="Brown C.T."/>
            <person name="Hug L.A."/>
            <person name="Sharon I."/>
            <person name="Castelle C.J."/>
            <person name="Probst A.J."/>
            <person name="Thomas B.C."/>
            <person name="Singh A."/>
            <person name="Wilkins M.J."/>
            <person name="Karaoz U."/>
            <person name="Brodie E.L."/>
            <person name="Williams K.H."/>
            <person name="Hubbard S.S."/>
            <person name="Banfield J.F."/>
        </authorList>
    </citation>
    <scope>NUCLEOTIDE SEQUENCE [LARGE SCALE GENOMIC DNA]</scope>
</reference>
<dbReference type="InterPro" id="IPR000911">
    <property type="entry name" value="Ribosomal_uL11"/>
</dbReference>
<evidence type="ECO:0000313" key="12">
    <source>
        <dbReference type="EMBL" id="OGY34699.1"/>
    </source>
</evidence>
<dbReference type="InterPro" id="IPR036769">
    <property type="entry name" value="Ribosomal_uL11_C_sf"/>
</dbReference>
<dbReference type="Proteomes" id="UP000177528">
    <property type="component" value="Unassembled WGS sequence"/>
</dbReference>
<dbReference type="AlphaFoldDB" id="A0A1G1X3X2"/>
<dbReference type="PANTHER" id="PTHR11661:SF1">
    <property type="entry name" value="LARGE RIBOSOMAL SUBUNIT PROTEIN UL11M"/>
    <property type="match status" value="1"/>
</dbReference>
<dbReference type="InterPro" id="IPR020784">
    <property type="entry name" value="Ribosomal_uL11_N"/>
</dbReference>
<dbReference type="NCBIfam" id="TIGR01632">
    <property type="entry name" value="L11_bact"/>
    <property type="match status" value="1"/>
</dbReference>
<evidence type="ECO:0000256" key="4">
    <source>
        <dbReference type="ARBA" id="ARBA00022884"/>
    </source>
</evidence>
<name>A0A1G1X3X2_9BACT</name>
<evidence type="ECO:0000256" key="7">
    <source>
        <dbReference type="HAMAP-Rule" id="MF_00736"/>
    </source>
</evidence>
<dbReference type="InterPro" id="IPR020785">
    <property type="entry name" value="Ribosomal_uL11_CS"/>
</dbReference>
<dbReference type="Gene3D" id="1.10.10.250">
    <property type="entry name" value="Ribosomal protein L11, C-terminal domain"/>
    <property type="match status" value="1"/>
</dbReference>
<dbReference type="PROSITE" id="PS00359">
    <property type="entry name" value="RIBOSOMAL_L11"/>
    <property type="match status" value="1"/>
</dbReference>
<evidence type="ECO:0000256" key="3">
    <source>
        <dbReference type="ARBA" id="ARBA00022730"/>
    </source>
</evidence>
<dbReference type="FunFam" id="1.10.10.250:FF:000001">
    <property type="entry name" value="50S ribosomal protein L11"/>
    <property type="match status" value="1"/>
</dbReference>
<keyword evidence="3 7" id="KW-0699">rRNA-binding</keyword>
<evidence type="ECO:0000256" key="2">
    <source>
        <dbReference type="ARBA" id="ARBA00022481"/>
    </source>
</evidence>
<evidence type="ECO:0000256" key="1">
    <source>
        <dbReference type="ARBA" id="ARBA00010537"/>
    </source>
</evidence>
<comment type="similarity">
    <text evidence="1 7 8">Belongs to the universal ribosomal protein uL11 family.</text>
</comment>
<dbReference type="SUPFAM" id="SSF54747">
    <property type="entry name" value="Ribosomal L11/L12e N-terminal domain"/>
    <property type="match status" value="1"/>
</dbReference>
<keyword evidence="5 7" id="KW-0689">Ribosomal protein</keyword>
<dbReference type="PANTHER" id="PTHR11661">
    <property type="entry name" value="60S RIBOSOMAL PROTEIN L12"/>
    <property type="match status" value="1"/>
</dbReference>
<dbReference type="InterPro" id="IPR020783">
    <property type="entry name" value="Ribosomal_uL11_C"/>
</dbReference>
<evidence type="ECO:0000256" key="5">
    <source>
        <dbReference type="ARBA" id="ARBA00022980"/>
    </source>
</evidence>
<evidence type="ECO:0000256" key="9">
    <source>
        <dbReference type="RuleBase" id="RU003979"/>
    </source>
</evidence>
<evidence type="ECO:0000259" key="11">
    <source>
        <dbReference type="Pfam" id="PF03946"/>
    </source>
</evidence>
<protein>
    <recommendedName>
        <fullName evidence="7">Large ribosomal subunit protein uL11</fullName>
    </recommendedName>
</protein>
<sequence>MKEIKTIIKIQIPGAMATPAPPVGTALGPHGVNLQEFVTRFNDMTKEMRGDVVPCEVTIYADRSMDLKLKTSPAAELLKKAAGAAKGSATPNTAKIGKVTKQQVRDIAEKKMEDLSARDVDAAMKIIEGTARSMGITVE</sequence>
<comment type="caution">
    <text evidence="12">The sequence shown here is derived from an EMBL/GenBank/DDBJ whole genome shotgun (WGS) entry which is preliminary data.</text>
</comment>
<dbReference type="CDD" id="cd00349">
    <property type="entry name" value="Ribosomal_L11"/>
    <property type="match status" value="1"/>
</dbReference>
<dbReference type="GO" id="GO:0006412">
    <property type="term" value="P:translation"/>
    <property type="evidence" value="ECO:0007669"/>
    <property type="project" value="UniProtKB-UniRule"/>
</dbReference>
<dbReference type="Gene3D" id="3.30.1550.10">
    <property type="entry name" value="Ribosomal protein L11/L12, N-terminal domain"/>
    <property type="match status" value="1"/>
</dbReference>
<comment type="PTM">
    <text evidence="7 9">One or more lysine residues are methylated.</text>
</comment>
<dbReference type="GO" id="GO:0003735">
    <property type="term" value="F:structural constituent of ribosome"/>
    <property type="evidence" value="ECO:0007669"/>
    <property type="project" value="InterPro"/>
</dbReference>
<dbReference type="Pfam" id="PF03946">
    <property type="entry name" value="Ribosomal_L11_N"/>
    <property type="match status" value="1"/>
</dbReference>
<dbReference type="Pfam" id="PF00298">
    <property type="entry name" value="Ribosomal_L11"/>
    <property type="match status" value="1"/>
</dbReference>
<dbReference type="SMART" id="SM00649">
    <property type="entry name" value="RL11"/>
    <property type="match status" value="1"/>
</dbReference>
<accession>A0A1G1X3X2</accession>
<proteinExistence type="inferred from homology"/>
<dbReference type="GO" id="GO:0022625">
    <property type="term" value="C:cytosolic large ribosomal subunit"/>
    <property type="evidence" value="ECO:0007669"/>
    <property type="project" value="TreeGrafter"/>
</dbReference>
<evidence type="ECO:0000256" key="6">
    <source>
        <dbReference type="ARBA" id="ARBA00023274"/>
    </source>
</evidence>
<comment type="function">
    <text evidence="7 9">Forms part of the ribosomal stalk which helps the ribosome interact with GTP-bound translation factors.</text>
</comment>
<evidence type="ECO:0000259" key="10">
    <source>
        <dbReference type="Pfam" id="PF00298"/>
    </source>
</evidence>
<feature type="domain" description="Large ribosomal subunit protein uL11 N-terminal" evidence="11">
    <location>
        <begin position="8"/>
        <end position="64"/>
    </location>
</feature>
<dbReference type="InterPro" id="IPR036796">
    <property type="entry name" value="Ribosomal_uL11_N_sf"/>
</dbReference>